<protein>
    <submittedName>
        <fullName evidence="3">Uncharacterized protein</fullName>
    </submittedName>
</protein>
<feature type="compositionally biased region" description="Low complexity" evidence="1">
    <location>
        <begin position="1"/>
        <end position="18"/>
    </location>
</feature>
<dbReference type="EMBL" id="MU865403">
    <property type="protein sequence ID" value="KAK4224123.1"/>
    <property type="molecule type" value="Genomic_DNA"/>
</dbReference>
<keyword evidence="2" id="KW-0812">Transmembrane</keyword>
<evidence type="ECO:0000313" key="4">
    <source>
        <dbReference type="Proteomes" id="UP001301958"/>
    </source>
</evidence>
<keyword evidence="2" id="KW-1133">Transmembrane helix</keyword>
<comment type="caution">
    <text evidence="3">The sequence shown here is derived from an EMBL/GenBank/DDBJ whole genome shotgun (WGS) entry which is preliminary data.</text>
</comment>
<gene>
    <name evidence="3" type="ORF">QBC38DRAFT_486195</name>
</gene>
<dbReference type="Proteomes" id="UP001301958">
    <property type="component" value="Unassembled WGS sequence"/>
</dbReference>
<organism evidence="3 4">
    <name type="scientific">Podospora fimiseda</name>
    <dbReference type="NCBI Taxonomy" id="252190"/>
    <lineage>
        <taxon>Eukaryota</taxon>
        <taxon>Fungi</taxon>
        <taxon>Dikarya</taxon>
        <taxon>Ascomycota</taxon>
        <taxon>Pezizomycotina</taxon>
        <taxon>Sordariomycetes</taxon>
        <taxon>Sordariomycetidae</taxon>
        <taxon>Sordariales</taxon>
        <taxon>Podosporaceae</taxon>
        <taxon>Podospora</taxon>
    </lineage>
</organism>
<evidence type="ECO:0000256" key="1">
    <source>
        <dbReference type="SAM" id="MobiDB-lite"/>
    </source>
</evidence>
<feature type="transmembrane region" description="Helical" evidence="2">
    <location>
        <begin position="171"/>
        <end position="197"/>
    </location>
</feature>
<proteinExistence type="predicted"/>
<sequence length="244" mass="28636">MTTTATMSSESALLLPNENPSPPLEDAEPPTLPQHPFLLPRILHSINLLISLTLLILSSTVHIQYQNRPPHYSLYWRIEEEFPWAITWSFITILYTTTGFIRYYQCRKLIPNLIGLILHNYIGFWELNAAGDGISNARWSSGQCREWYSPKNPPRVDEGCLEWARGFDKLIWGYLILLAVFAAVHLILFCVYVVYTYKDARRAWRRREEWRRRGSWGLDVPVWVLSFEFSVRFGREGERERISE</sequence>
<accession>A0AAN7BIY6</accession>
<evidence type="ECO:0000313" key="3">
    <source>
        <dbReference type="EMBL" id="KAK4224123.1"/>
    </source>
</evidence>
<evidence type="ECO:0000256" key="2">
    <source>
        <dbReference type="SAM" id="Phobius"/>
    </source>
</evidence>
<name>A0AAN7BIY6_9PEZI</name>
<feature type="transmembrane region" description="Helical" evidence="2">
    <location>
        <begin position="42"/>
        <end position="61"/>
    </location>
</feature>
<feature type="region of interest" description="Disordered" evidence="1">
    <location>
        <begin position="1"/>
        <end position="28"/>
    </location>
</feature>
<keyword evidence="2" id="KW-0472">Membrane</keyword>
<feature type="transmembrane region" description="Helical" evidence="2">
    <location>
        <begin position="82"/>
        <end position="104"/>
    </location>
</feature>
<dbReference type="AlphaFoldDB" id="A0AAN7BIY6"/>
<keyword evidence="4" id="KW-1185">Reference proteome</keyword>
<reference evidence="3" key="1">
    <citation type="journal article" date="2023" name="Mol. Phylogenet. Evol.">
        <title>Genome-scale phylogeny and comparative genomics of the fungal order Sordariales.</title>
        <authorList>
            <person name="Hensen N."/>
            <person name="Bonometti L."/>
            <person name="Westerberg I."/>
            <person name="Brannstrom I.O."/>
            <person name="Guillou S."/>
            <person name="Cros-Aarteil S."/>
            <person name="Calhoun S."/>
            <person name="Haridas S."/>
            <person name="Kuo A."/>
            <person name="Mondo S."/>
            <person name="Pangilinan J."/>
            <person name="Riley R."/>
            <person name="LaButti K."/>
            <person name="Andreopoulos B."/>
            <person name="Lipzen A."/>
            <person name="Chen C."/>
            <person name="Yan M."/>
            <person name="Daum C."/>
            <person name="Ng V."/>
            <person name="Clum A."/>
            <person name="Steindorff A."/>
            <person name="Ohm R.A."/>
            <person name="Martin F."/>
            <person name="Silar P."/>
            <person name="Natvig D.O."/>
            <person name="Lalanne C."/>
            <person name="Gautier V."/>
            <person name="Ament-Velasquez S.L."/>
            <person name="Kruys A."/>
            <person name="Hutchinson M.I."/>
            <person name="Powell A.J."/>
            <person name="Barry K."/>
            <person name="Miller A.N."/>
            <person name="Grigoriev I.V."/>
            <person name="Debuchy R."/>
            <person name="Gladieux P."/>
            <person name="Hiltunen Thoren M."/>
            <person name="Johannesson H."/>
        </authorList>
    </citation>
    <scope>NUCLEOTIDE SEQUENCE</scope>
    <source>
        <strain evidence="3">CBS 990.96</strain>
    </source>
</reference>
<reference evidence="3" key="2">
    <citation type="submission" date="2023-05" db="EMBL/GenBank/DDBJ databases">
        <authorList>
            <consortium name="Lawrence Berkeley National Laboratory"/>
            <person name="Steindorff A."/>
            <person name="Hensen N."/>
            <person name="Bonometti L."/>
            <person name="Westerberg I."/>
            <person name="Brannstrom I.O."/>
            <person name="Guillou S."/>
            <person name="Cros-Aarteil S."/>
            <person name="Calhoun S."/>
            <person name="Haridas S."/>
            <person name="Kuo A."/>
            <person name="Mondo S."/>
            <person name="Pangilinan J."/>
            <person name="Riley R."/>
            <person name="Labutti K."/>
            <person name="Andreopoulos B."/>
            <person name="Lipzen A."/>
            <person name="Chen C."/>
            <person name="Yanf M."/>
            <person name="Daum C."/>
            <person name="Ng V."/>
            <person name="Clum A."/>
            <person name="Ohm R."/>
            <person name="Martin F."/>
            <person name="Silar P."/>
            <person name="Natvig D."/>
            <person name="Lalanne C."/>
            <person name="Gautier V."/>
            <person name="Ament-Velasquez S.L."/>
            <person name="Kruys A."/>
            <person name="Hutchinson M.I."/>
            <person name="Powell A.J."/>
            <person name="Barry K."/>
            <person name="Miller A.N."/>
            <person name="Grigoriev I.V."/>
            <person name="Debuchy R."/>
            <person name="Gladieux P."/>
            <person name="Thoren M.H."/>
            <person name="Johannesson H."/>
        </authorList>
    </citation>
    <scope>NUCLEOTIDE SEQUENCE</scope>
    <source>
        <strain evidence="3">CBS 990.96</strain>
    </source>
</reference>